<reference evidence="2 3" key="1">
    <citation type="submission" date="2020-08" db="EMBL/GenBank/DDBJ databases">
        <title>Genome public.</title>
        <authorList>
            <person name="Liu C."/>
            <person name="Sun Q."/>
        </authorList>
    </citation>
    <scope>NUCLEOTIDE SEQUENCE [LARGE SCALE GENOMIC DNA]</scope>
    <source>
        <strain evidence="2 3">NSJ-37</strain>
    </source>
</reference>
<feature type="domain" description="DUF402" evidence="1">
    <location>
        <begin position="9"/>
        <end position="145"/>
    </location>
</feature>
<accession>A0ABR7N3D5</accession>
<sequence length="158" mass="18991">METIHLYRRRYMPDETVELKDDLILYRDDNILVTKWNILKPRKDIDHGISVYYMKDGFKISKVFDANDKLVYWYCDIIETEYRPEENTYIFHDLLIDVLIYPDKHVEVVDLDEFADFTENLTLPAPLLAKALRRTNNLLRFIYEGHLDELTEPITSRE</sequence>
<gene>
    <name evidence="2" type="ORF">H8704_10965</name>
</gene>
<dbReference type="RefSeq" id="WP_022464296.1">
    <property type="nucleotide sequence ID" value="NZ_JACRSX010000016.1"/>
</dbReference>
<evidence type="ECO:0000313" key="2">
    <source>
        <dbReference type="EMBL" id="MBC8563142.1"/>
    </source>
</evidence>
<comment type="caution">
    <text evidence="2">The sequence shown here is derived from an EMBL/GenBank/DDBJ whole genome shotgun (WGS) entry which is preliminary data.</text>
</comment>
<keyword evidence="3" id="KW-1185">Reference proteome</keyword>
<dbReference type="InterPro" id="IPR035930">
    <property type="entry name" value="FomD-like_sf"/>
</dbReference>
<evidence type="ECO:0000313" key="3">
    <source>
        <dbReference type="Proteomes" id="UP000606193"/>
    </source>
</evidence>
<dbReference type="Gene3D" id="2.40.380.10">
    <property type="entry name" value="FomD-like"/>
    <property type="match status" value="1"/>
</dbReference>
<dbReference type="EMBL" id="JACRSX010000016">
    <property type="protein sequence ID" value="MBC8563142.1"/>
    <property type="molecule type" value="Genomic_DNA"/>
</dbReference>
<evidence type="ECO:0000259" key="1">
    <source>
        <dbReference type="Pfam" id="PF04167"/>
    </source>
</evidence>
<dbReference type="Proteomes" id="UP000606193">
    <property type="component" value="Unassembled WGS sequence"/>
</dbReference>
<dbReference type="Pfam" id="PF04167">
    <property type="entry name" value="DUF402"/>
    <property type="match status" value="1"/>
</dbReference>
<dbReference type="InterPro" id="IPR007295">
    <property type="entry name" value="DUF402"/>
</dbReference>
<dbReference type="SUPFAM" id="SSF159234">
    <property type="entry name" value="FomD-like"/>
    <property type="match status" value="1"/>
</dbReference>
<protein>
    <submittedName>
        <fullName evidence="2">DUF402 domain-containing protein</fullName>
    </submittedName>
</protein>
<proteinExistence type="predicted"/>
<name>A0ABR7N3D5_9FIRM</name>
<organism evidence="2 3">
    <name type="scientific">Jutongia huaianensis</name>
    <dbReference type="NCBI Taxonomy" id="2763668"/>
    <lineage>
        <taxon>Bacteria</taxon>
        <taxon>Bacillati</taxon>
        <taxon>Bacillota</taxon>
        <taxon>Clostridia</taxon>
        <taxon>Lachnospirales</taxon>
        <taxon>Lachnospiraceae</taxon>
        <taxon>Jutongia</taxon>
    </lineage>
</organism>